<evidence type="ECO:0000256" key="2">
    <source>
        <dbReference type="ARBA" id="ARBA00022908"/>
    </source>
</evidence>
<evidence type="ECO:0000313" key="6">
    <source>
        <dbReference type="EMBL" id="SFI01318.1"/>
    </source>
</evidence>
<dbReference type="Gene3D" id="1.10.443.10">
    <property type="entry name" value="Intergrase catalytic core"/>
    <property type="match status" value="1"/>
</dbReference>
<sequence>MRSHLLHIAHLSGGHDIKSCPWHLLRREHVRSIIELLSELDKAPATINTSLSAMKGVAREAWVAGRMDSESYQQINDLKSVRGSRLPKGIHLDDVTIRALCSACETDETPKGERDAVLLHLLVNTGLRRSESVSIDLEMIDRGRQSIRIVGKGNKERLVFMPKDTFLRVTAWQSKLGRDTGPLFTRVRRHGVITDHRITDQAVYFIIKERAAQAGVEECAPHDFRRTFATNMLDRGIDVLTVQYALGHTNLATTQRYDRSAERRLEEAMKGI</sequence>
<feature type="domain" description="Tyr recombinase" evidence="5">
    <location>
        <begin position="85"/>
        <end position="270"/>
    </location>
</feature>
<dbReference type="GO" id="GO:0006310">
    <property type="term" value="P:DNA recombination"/>
    <property type="evidence" value="ECO:0007669"/>
    <property type="project" value="UniProtKB-KW"/>
</dbReference>
<keyword evidence="2" id="KW-0229">DNA integration</keyword>
<dbReference type="STRING" id="442341.SAMN04487959_114117"/>
<dbReference type="PANTHER" id="PTHR30349">
    <property type="entry name" value="PHAGE INTEGRASE-RELATED"/>
    <property type="match status" value="1"/>
</dbReference>
<protein>
    <submittedName>
        <fullName evidence="6">Site-specific recombinase XerD</fullName>
    </submittedName>
</protein>
<keyword evidence="3" id="KW-0238">DNA-binding</keyword>
<dbReference type="PROSITE" id="PS51898">
    <property type="entry name" value="TYR_RECOMBINASE"/>
    <property type="match status" value="1"/>
</dbReference>
<proteinExistence type="inferred from homology"/>
<gene>
    <name evidence="6" type="ORF">SAMN04487959_114117</name>
</gene>
<evidence type="ECO:0000259" key="5">
    <source>
        <dbReference type="PROSITE" id="PS51898"/>
    </source>
</evidence>
<dbReference type="InterPro" id="IPR013762">
    <property type="entry name" value="Integrase-like_cat_sf"/>
</dbReference>
<keyword evidence="4" id="KW-0233">DNA recombination</keyword>
<dbReference type="Pfam" id="PF00589">
    <property type="entry name" value="Phage_integrase"/>
    <property type="match status" value="1"/>
</dbReference>
<evidence type="ECO:0000256" key="1">
    <source>
        <dbReference type="ARBA" id="ARBA00008857"/>
    </source>
</evidence>
<dbReference type="GO" id="GO:0003677">
    <property type="term" value="F:DNA binding"/>
    <property type="evidence" value="ECO:0007669"/>
    <property type="project" value="UniProtKB-KW"/>
</dbReference>
<dbReference type="InterPro" id="IPR002104">
    <property type="entry name" value="Integrase_catalytic"/>
</dbReference>
<name>A0A1I3EQW1_9GAMM</name>
<dbReference type="AlphaFoldDB" id="A0A1I3EQW1"/>
<dbReference type="PANTHER" id="PTHR30349:SF41">
    <property type="entry name" value="INTEGRASE_RECOMBINASE PROTEIN MJ0367-RELATED"/>
    <property type="match status" value="1"/>
</dbReference>
<reference evidence="6 7" key="1">
    <citation type="submission" date="2016-10" db="EMBL/GenBank/DDBJ databases">
        <authorList>
            <person name="de Groot N.N."/>
        </authorList>
    </citation>
    <scope>NUCLEOTIDE SEQUENCE [LARGE SCALE GENOMIC DNA]</scope>
    <source>
        <strain evidence="6 7">CGMCC 1.6848</strain>
    </source>
</reference>
<organism evidence="6 7">
    <name type="scientific">Modicisalibacter xianhensis</name>
    <dbReference type="NCBI Taxonomy" id="442341"/>
    <lineage>
        <taxon>Bacteria</taxon>
        <taxon>Pseudomonadati</taxon>
        <taxon>Pseudomonadota</taxon>
        <taxon>Gammaproteobacteria</taxon>
        <taxon>Oceanospirillales</taxon>
        <taxon>Halomonadaceae</taxon>
        <taxon>Modicisalibacter</taxon>
    </lineage>
</organism>
<evidence type="ECO:0000313" key="7">
    <source>
        <dbReference type="Proteomes" id="UP000199040"/>
    </source>
</evidence>
<evidence type="ECO:0000256" key="4">
    <source>
        <dbReference type="ARBA" id="ARBA00023172"/>
    </source>
</evidence>
<dbReference type="Proteomes" id="UP000199040">
    <property type="component" value="Unassembled WGS sequence"/>
</dbReference>
<comment type="similarity">
    <text evidence="1">Belongs to the 'phage' integrase family.</text>
</comment>
<dbReference type="InterPro" id="IPR050090">
    <property type="entry name" value="Tyrosine_recombinase_XerCD"/>
</dbReference>
<dbReference type="EMBL" id="FOPY01000014">
    <property type="protein sequence ID" value="SFI01318.1"/>
    <property type="molecule type" value="Genomic_DNA"/>
</dbReference>
<evidence type="ECO:0000256" key="3">
    <source>
        <dbReference type="ARBA" id="ARBA00023125"/>
    </source>
</evidence>
<keyword evidence="7" id="KW-1185">Reference proteome</keyword>
<dbReference type="SUPFAM" id="SSF56349">
    <property type="entry name" value="DNA breaking-rejoining enzymes"/>
    <property type="match status" value="1"/>
</dbReference>
<dbReference type="InterPro" id="IPR011010">
    <property type="entry name" value="DNA_brk_join_enz"/>
</dbReference>
<dbReference type="GO" id="GO:0015074">
    <property type="term" value="P:DNA integration"/>
    <property type="evidence" value="ECO:0007669"/>
    <property type="project" value="UniProtKB-KW"/>
</dbReference>
<accession>A0A1I3EQW1</accession>